<dbReference type="InterPro" id="IPR036249">
    <property type="entry name" value="Thioredoxin-like_sf"/>
</dbReference>
<dbReference type="Pfam" id="PF11412">
    <property type="entry name" value="DsbD_N"/>
    <property type="match status" value="1"/>
</dbReference>
<evidence type="ECO:0000256" key="7">
    <source>
        <dbReference type="SAM" id="Phobius"/>
    </source>
</evidence>
<dbReference type="InterPro" id="IPR017937">
    <property type="entry name" value="Thioredoxin_CS"/>
</dbReference>
<dbReference type="InterPro" id="IPR012336">
    <property type="entry name" value="Thioredoxin-like_fold"/>
</dbReference>
<feature type="transmembrane region" description="Helical" evidence="7">
    <location>
        <begin position="309"/>
        <end position="329"/>
    </location>
</feature>
<dbReference type="Gene3D" id="3.40.30.10">
    <property type="entry name" value="Glutaredoxin"/>
    <property type="match status" value="1"/>
</dbReference>
<dbReference type="Proteomes" id="UP000696931">
    <property type="component" value="Unassembled WGS sequence"/>
</dbReference>
<keyword evidence="2" id="KW-1003">Cell membrane</keyword>
<dbReference type="Pfam" id="PF13098">
    <property type="entry name" value="Thioredoxin_2"/>
    <property type="match status" value="1"/>
</dbReference>
<feature type="signal peptide" evidence="8">
    <location>
        <begin position="1"/>
        <end position="20"/>
    </location>
</feature>
<evidence type="ECO:0000256" key="3">
    <source>
        <dbReference type="ARBA" id="ARBA00022692"/>
    </source>
</evidence>
<name>A0A933SAM4_UNCEI</name>
<protein>
    <submittedName>
        <fullName evidence="10">Thioredoxin fold domain-containing protein</fullName>
    </submittedName>
</protein>
<dbReference type="PROSITE" id="PS51352">
    <property type="entry name" value="THIOREDOXIN_2"/>
    <property type="match status" value="1"/>
</dbReference>
<dbReference type="SUPFAM" id="SSF52833">
    <property type="entry name" value="Thioredoxin-like"/>
    <property type="match status" value="1"/>
</dbReference>
<organism evidence="10 11">
    <name type="scientific">Eiseniibacteriota bacterium</name>
    <dbReference type="NCBI Taxonomy" id="2212470"/>
    <lineage>
        <taxon>Bacteria</taxon>
        <taxon>Candidatus Eiseniibacteriota</taxon>
    </lineage>
</organism>
<dbReference type="PANTHER" id="PTHR32234">
    <property type="entry name" value="THIOL:DISULFIDE INTERCHANGE PROTEIN DSBD"/>
    <property type="match status" value="1"/>
</dbReference>
<feature type="chain" id="PRO_5038094889" evidence="8">
    <location>
        <begin position="21"/>
        <end position="625"/>
    </location>
</feature>
<keyword evidence="3 7" id="KW-0812">Transmembrane</keyword>
<feature type="transmembrane region" description="Helical" evidence="7">
    <location>
        <begin position="350"/>
        <end position="378"/>
    </location>
</feature>
<dbReference type="GO" id="GO:0005886">
    <property type="term" value="C:plasma membrane"/>
    <property type="evidence" value="ECO:0007669"/>
    <property type="project" value="UniProtKB-SubCell"/>
</dbReference>
<feature type="transmembrane region" description="Helical" evidence="7">
    <location>
        <begin position="273"/>
        <end position="297"/>
    </location>
</feature>
<evidence type="ECO:0000256" key="8">
    <source>
        <dbReference type="SAM" id="SignalP"/>
    </source>
</evidence>
<proteinExistence type="predicted"/>
<reference evidence="10" key="1">
    <citation type="submission" date="2020-07" db="EMBL/GenBank/DDBJ databases">
        <title>Huge and variable diversity of episymbiotic CPR bacteria and DPANN archaea in groundwater ecosystems.</title>
        <authorList>
            <person name="He C.Y."/>
            <person name="Keren R."/>
            <person name="Whittaker M."/>
            <person name="Farag I.F."/>
            <person name="Doudna J."/>
            <person name="Cate J.H.D."/>
            <person name="Banfield J.F."/>
        </authorList>
    </citation>
    <scope>NUCLEOTIDE SEQUENCE</scope>
    <source>
        <strain evidence="10">NC_groundwater_1813_Pr3_B-0.1um_71_17</strain>
    </source>
</reference>
<evidence type="ECO:0000256" key="5">
    <source>
        <dbReference type="ARBA" id="ARBA00023136"/>
    </source>
</evidence>
<sequence>MKRLWAMCVALMVWVGVAIAQEGATPAASDLVKASAGAVKLTPGATATVKVRLDVLNGWHINANPPALDYNIPTTVTIAAGHGVAAGKPKYPAPKKQKFAFEDSELFVWDGATEVTLPLTASATAENGTHTLKGTVAYQGCNDQVCLAPTKVPFTVDVTVTGGVEPGAEAIAAAANPDSAVSSDTLADSGAGGAEPSEGFTTAMPEGGENAPPPATGAAQGLQDALGKGGLWWFLALFLGGLALNLTPCVFPMLGITVSIFGARRKEPLPKVLTNAVVYVLGICVTYSALGVVAGLTGGLFGQALQNPLVNVGLGLLLVALSLSMFGVYEMQAPTWVLDKVGGANTGSIAGLFVSGLAVGVIAAPCVGPFVVALLAIIAQKGSALFGLQAMFTLSLGLGFPYLFLAAFSSLLQTLPKSGDWMDWIKKFFGVLLASMGLYYALIGVAPKLAAWILPAALMLGGLYLGFMEKSANARPGFKALKRVGGTLAVIAGVWFVLQLTTMAARTIVFRPYSEAALQSSLAAGRPVLIDFSANWCVPCHELELQTFPDKAVVAAARDFDAYVVDLTHYDSAEAEGYRKKFGITGVPTIVFVAKSGAEVREARVEGFMGPAEFVKRLEKVKGAS</sequence>
<evidence type="ECO:0000313" key="10">
    <source>
        <dbReference type="EMBL" id="MBI5168622.1"/>
    </source>
</evidence>
<evidence type="ECO:0000259" key="9">
    <source>
        <dbReference type="PROSITE" id="PS51352"/>
    </source>
</evidence>
<keyword evidence="5 7" id="KW-0472">Membrane</keyword>
<accession>A0A933SAM4</accession>
<dbReference type="PROSITE" id="PS00194">
    <property type="entry name" value="THIOREDOXIN_1"/>
    <property type="match status" value="1"/>
</dbReference>
<evidence type="ECO:0000313" key="11">
    <source>
        <dbReference type="Proteomes" id="UP000696931"/>
    </source>
</evidence>
<dbReference type="GO" id="GO:0017004">
    <property type="term" value="P:cytochrome complex assembly"/>
    <property type="evidence" value="ECO:0007669"/>
    <property type="project" value="InterPro"/>
</dbReference>
<dbReference type="InterPro" id="IPR028250">
    <property type="entry name" value="DsbDN"/>
</dbReference>
<dbReference type="PANTHER" id="PTHR32234:SF0">
    <property type="entry name" value="THIOL:DISULFIDE INTERCHANGE PROTEIN DSBD"/>
    <property type="match status" value="1"/>
</dbReference>
<feature type="domain" description="Thioredoxin" evidence="9">
    <location>
        <begin position="469"/>
        <end position="623"/>
    </location>
</feature>
<feature type="compositionally biased region" description="Low complexity" evidence="6">
    <location>
        <begin position="175"/>
        <end position="184"/>
    </location>
</feature>
<dbReference type="GO" id="GO:0045454">
    <property type="term" value="P:cell redox homeostasis"/>
    <property type="evidence" value="ECO:0007669"/>
    <property type="project" value="TreeGrafter"/>
</dbReference>
<evidence type="ECO:0000256" key="1">
    <source>
        <dbReference type="ARBA" id="ARBA00004651"/>
    </source>
</evidence>
<evidence type="ECO:0000256" key="4">
    <source>
        <dbReference type="ARBA" id="ARBA00022989"/>
    </source>
</evidence>
<comment type="subcellular location">
    <subcellularLocation>
        <location evidence="1">Cell membrane</location>
        <topology evidence="1">Multi-pass membrane protein</topology>
    </subcellularLocation>
</comment>
<feature type="transmembrane region" description="Helical" evidence="7">
    <location>
        <begin position="231"/>
        <end position="261"/>
    </location>
</feature>
<dbReference type="InterPro" id="IPR013766">
    <property type="entry name" value="Thioredoxin_domain"/>
</dbReference>
<keyword evidence="8" id="KW-0732">Signal</keyword>
<evidence type="ECO:0000256" key="6">
    <source>
        <dbReference type="SAM" id="MobiDB-lite"/>
    </source>
</evidence>
<dbReference type="Pfam" id="PF02683">
    <property type="entry name" value="DsbD_TM"/>
    <property type="match status" value="1"/>
</dbReference>
<dbReference type="EMBL" id="JACRIW010000031">
    <property type="protein sequence ID" value="MBI5168622.1"/>
    <property type="molecule type" value="Genomic_DNA"/>
</dbReference>
<dbReference type="GO" id="GO:0015035">
    <property type="term" value="F:protein-disulfide reductase activity"/>
    <property type="evidence" value="ECO:0007669"/>
    <property type="project" value="TreeGrafter"/>
</dbReference>
<evidence type="ECO:0000256" key="2">
    <source>
        <dbReference type="ARBA" id="ARBA00022475"/>
    </source>
</evidence>
<feature type="transmembrane region" description="Helical" evidence="7">
    <location>
        <begin position="390"/>
        <end position="412"/>
    </location>
</feature>
<feature type="transmembrane region" description="Helical" evidence="7">
    <location>
        <begin position="449"/>
        <end position="468"/>
    </location>
</feature>
<comment type="caution">
    <text evidence="10">The sequence shown here is derived from an EMBL/GenBank/DDBJ whole genome shotgun (WGS) entry which is preliminary data.</text>
</comment>
<gene>
    <name evidence="10" type="ORF">HZA61_03950</name>
</gene>
<feature type="region of interest" description="Disordered" evidence="6">
    <location>
        <begin position="175"/>
        <end position="221"/>
    </location>
</feature>
<dbReference type="Gene3D" id="2.60.40.1250">
    <property type="entry name" value="Thiol:disulfide interchange protein DsbD, N-terminal domain"/>
    <property type="match status" value="1"/>
</dbReference>
<feature type="transmembrane region" description="Helical" evidence="7">
    <location>
        <begin position="424"/>
        <end position="443"/>
    </location>
</feature>
<dbReference type="AlphaFoldDB" id="A0A933SAM4"/>
<keyword evidence="4 7" id="KW-1133">Transmembrane helix</keyword>
<dbReference type="InterPro" id="IPR003834">
    <property type="entry name" value="Cyt_c_assmbl_TM_dom"/>
</dbReference>
<dbReference type="InterPro" id="IPR036929">
    <property type="entry name" value="DsbDN_sf"/>
</dbReference>